<name>A0A1H9PK15_9BACI</name>
<sequence>MDLNTLFHKIKNQEPQTIAVAHATDPTVFESAEKALEKNLASFIFTGPESEMEKALNEASFTFRDDTRVSFVNTDSDKESALTAVEIVKQDKARVLMKGMVSTSILLKAVLNKENGLRTGKILSHLAGFSLPGRDRLLFITDAAMNITPDLKEKVQIIDNAVYAVNKMGVDKPKVAVIAAVETVNPAMQATVDGAALTQMNRRNQIKGCEVDGPLGFDNAVSRTASSQKGITSEVAGNADILLVPGIETGNVLYKSLTYFGQAVVGGMIVGAKAPIVLTSRSDSADSKLFSMAMALSTTK</sequence>
<keyword evidence="2 5" id="KW-0808">Transferase</keyword>
<dbReference type="Gene3D" id="3.40.718.10">
    <property type="entry name" value="Isopropylmalate Dehydrogenase"/>
    <property type="match status" value="1"/>
</dbReference>
<evidence type="ECO:0000256" key="3">
    <source>
        <dbReference type="ARBA" id="ARBA00023315"/>
    </source>
</evidence>
<feature type="domain" description="Phosphate acetyl/butaryl transferase" evidence="4">
    <location>
        <begin position="79"/>
        <end position="295"/>
    </location>
</feature>
<dbReference type="Pfam" id="PF01515">
    <property type="entry name" value="PTA_PTB"/>
    <property type="match status" value="1"/>
</dbReference>
<keyword evidence="6" id="KW-1185">Reference proteome</keyword>
<protein>
    <submittedName>
        <fullName evidence="5">Phosphate butyryltransferase</fullName>
    </submittedName>
</protein>
<dbReference type="EMBL" id="FOGT01000001">
    <property type="protein sequence ID" value="SER48581.1"/>
    <property type="molecule type" value="Genomic_DNA"/>
</dbReference>
<evidence type="ECO:0000313" key="6">
    <source>
        <dbReference type="Proteomes" id="UP000198571"/>
    </source>
</evidence>
<evidence type="ECO:0000259" key="4">
    <source>
        <dbReference type="Pfam" id="PF01515"/>
    </source>
</evidence>
<evidence type="ECO:0000313" key="5">
    <source>
        <dbReference type="EMBL" id="SER48581.1"/>
    </source>
</evidence>
<dbReference type="InterPro" id="IPR012147">
    <property type="entry name" value="P_Ac_Bu_trans"/>
</dbReference>
<dbReference type="InterPro" id="IPR002505">
    <property type="entry name" value="PTA_PTB"/>
</dbReference>
<dbReference type="NCBIfam" id="NF006045">
    <property type="entry name" value="PRK08190.1"/>
    <property type="match status" value="1"/>
</dbReference>
<dbReference type="AlphaFoldDB" id="A0A1H9PK15"/>
<dbReference type="PANTHER" id="PTHR43356">
    <property type="entry name" value="PHOSPHATE ACETYLTRANSFERASE"/>
    <property type="match status" value="1"/>
</dbReference>
<evidence type="ECO:0000256" key="2">
    <source>
        <dbReference type="ARBA" id="ARBA00022679"/>
    </source>
</evidence>
<keyword evidence="3" id="KW-0012">Acyltransferase</keyword>
<dbReference type="RefSeq" id="WP_093047276.1">
    <property type="nucleotide sequence ID" value="NZ_FOGT01000001.1"/>
</dbReference>
<evidence type="ECO:0000256" key="1">
    <source>
        <dbReference type="ARBA" id="ARBA00005656"/>
    </source>
</evidence>
<dbReference type="PIRSF" id="PIRSF000428">
    <property type="entry name" value="P_Ac_trans"/>
    <property type="match status" value="1"/>
</dbReference>
<dbReference type="Proteomes" id="UP000198571">
    <property type="component" value="Unassembled WGS sequence"/>
</dbReference>
<comment type="similarity">
    <text evidence="1">Belongs to the phosphate acetyltransferase and butyryltransferase family.</text>
</comment>
<dbReference type="InterPro" id="IPR050500">
    <property type="entry name" value="Phos_Acetyltrans/Butyryltrans"/>
</dbReference>
<accession>A0A1H9PK15</accession>
<gene>
    <name evidence="5" type="ORF">SAMN05518684_101356</name>
</gene>
<dbReference type="PANTHER" id="PTHR43356:SF2">
    <property type="entry name" value="PHOSPHATE ACETYLTRANSFERASE"/>
    <property type="match status" value="1"/>
</dbReference>
<organism evidence="5 6">
    <name type="scientific">Salipaludibacillus aurantiacus</name>
    <dbReference type="NCBI Taxonomy" id="1601833"/>
    <lineage>
        <taxon>Bacteria</taxon>
        <taxon>Bacillati</taxon>
        <taxon>Bacillota</taxon>
        <taxon>Bacilli</taxon>
        <taxon>Bacillales</taxon>
        <taxon>Bacillaceae</taxon>
    </lineage>
</organism>
<dbReference type="OrthoDB" id="9774179at2"/>
<reference evidence="6" key="1">
    <citation type="submission" date="2016-10" db="EMBL/GenBank/DDBJ databases">
        <authorList>
            <person name="Varghese N."/>
            <person name="Submissions S."/>
        </authorList>
    </citation>
    <scope>NUCLEOTIDE SEQUENCE [LARGE SCALE GENOMIC DNA]</scope>
    <source>
        <strain evidence="6">S9</strain>
    </source>
</reference>
<proteinExistence type="inferred from homology"/>
<dbReference type="GO" id="GO:0016746">
    <property type="term" value="F:acyltransferase activity"/>
    <property type="evidence" value="ECO:0007669"/>
    <property type="project" value="UniProtKB-KW"/>
</dbReference>
<dbReference type="SUPFAM" id="SSF53659">
    <property type="entry name" value="Isocitrate/Isopropylmalate dehydrogenase-like"/>
    <property type="match status" value="1"/>
</dbReference>
<dbReference type="STRING" id="1601833.SAMN05518684_101356"/>